<sequence>MFLVENKERPLPTCQHKRCPALSRILEIKNRYANITISVTFILFVMQNQKCEGCLVAPPFIRIHCLNNEHNRPYTRLPCR</sequence>
<dbReference type="Proteomes" id="UP000076858">
    <property type="component" value="Unassembled WGS sequence"/>
</dbReference>
<accession>A0A0P5Z4H1</accession>
<evidence type="ECO:0000313" key="2">
    <source>
        <dbReference type="Proteomes" id="UP000076858"/>
    </source>
</evidence>
<comment type="caution">
    <text evidence="1">The sequence shown here is derived from an EMBL/GenBank/DDBJ whole genome shotgun (WGS) entry which is preliminary data.</text>
</comment>
<name>A0A0P5Z4H1_9CRUS</name>
<reference evidence="1 2" key="1">
    <citation type="submission" date="2016-03" db="EMBL/GenBank/DDBJ databases">
        <title>EvidentialGene: Evidence-directed Construction of Genes on Genomes.</title>
        <authorList>
            <person name="Gilbert D.G."/>
            <person name="Choi J.-H."/>
            <person name="Mockaitis K."/>
            <person name="Colbourne J."/>
            <person name="Pfrender M."/>
        </authorList>
    </citation>
    <scope>NUCLEOTIDE SEQUENCE [LARGE SCALE GENOMIC DNA]</scope>
    <source>
        <strain evidence="1 2">Xinb3</strain>
        <tissue evidence="1">Complete organism</tissue>
    </source>
</reference>
<gene>
    <name evidence="1" type="ORF">APZ42_025341</name>
</gene>
<dbReference type="AlphaFoldDB" id="A0A0P5Z4H1"/>
<organism evidence="1 2">
    <name type="scientific">Daphnia magna</name>
    <dbReference type="NCBI Taxonomy" id="35525"/>
    <lineage>
        <taxon>Eukaryota</taxon>
        <taxon>Metazoa</taxon>
        <taxon>Ecdysozoa</taxon>
        <taxon>Arthropoda</taxon>
        <taxon>Crustacea</taxon>
        <taxon>Branchiopoda</taxon>
        <taxon>Diplostraca</taxon>
        <taxon>Cladocera</taxon>
        <taxon>Anomopoda</taxon>
        <taxon>Daphniidae</taxon>
        <taxon>Daphnia</taxon>
    </lineage>
</organism>
<protein>
    <submittedName>
        <fullName evidence="1">Uncharacterized protein</fullName>
    </submittedName>
</protein>
<evidence type="ECO:0000313" key="1">
    <source>
        <dbReference type="EMBL" id="KZS10238.1"/>
    </source>
</evidence>
<dbReference type="EMBL" id="LRGB01001867">
    <property type="protein sequence ID" value="KZS10238.1"/>
    <property type="molecule type" value="Genomic_DNA"/>
</dbReference>
<keyword evidence="2" id="KW-1185">Reference proteome</keyword>
<proteinExistence type="predicted"/>